<dbReference type="Proteomes" id="UP000721844">
    <property type="component" value="Unassembled WGS sequence"/>
</dbReference>
<keyword evidence="8" id="KW-1185">Reference proteome</keyword>
<comment type="subcellular location">
    <subcellularLocation>
        <location evidence="1">Cell membrane</location>
        <topology evidence="1">Multi-pass membrane protein</topology>
    </subcellularLocation>
</comment>
<protein>
    <submittedName>
        <fullName evidence="7">LysE family translocator</fullName>
    </submittedName>
</protein>
<evidence type="ECO:0000256" key="6">
    <source>
        <dbReference type="SAM" id="Phobius"/>
    </source>
</evidence>
<evidence type="ECO:0000313" key="7">
    <source>
        <dbReference type="EMBL" id="MCB8878954.1"/>
    </source>
</evidence>
<sequence>MTLASDLIAFTLAASLLTITPGLDTALVLRTIAASGPGQAFKAACGVALGCFAWGLIVAAGLGALLAASHLAYEALRWVGALYLFYLGGKLILSPRREGIELRDARMPVAPRVWLRGFLTNILNPKVGIFYVSFLPQFIPPHASVPVMIVALAAIHVVLGIAWFGLLIAAARSLLPLLQKPRVVAAMDRLTGFVFLGFGLKLAFSARV</sequence>
<keyword evidence="2" id="KW-1003">Cell membrane</keyword>
<feature type="transmembrane region" description="Helical" evidence="6">
    <location>
        <begin position="147"/>
        <end position="171"/>
    </location>
</feature>
<dbReference type="AlphaFoldDB" id="A0A964E261"/>
<accession>A0A964E261</accession>
<dbReference type="EMBL" id="JAESVA010000001">
    <property type="protein sequence ID" value="MCB8878954.1"/>
    <property type="molecule type" value="Genomic_DNA"/>
</dbReference>
<keyword evidence="4 6" id="KW-1133">Transmembrane helix</keyword>
<evidence type="ECO:0000256" key="5">
    <source>
        <dbReference type="ARBA" id="ARBA00023136"/>
    </source>
</evidence>
<evidence type="ECO:0000256" key="3">
    <source>
        <dbReference type="ARBA" id="ARBA00022692"/>
    </source>
</evidence>
<feature type="transmembrane region" description="Helical" evidence="6">
    <location>
        <begin position="75"/>
        <end position="93"/>
    </location>
</feature>
<name>A0A964E261_9PROT</name>
<dbReference type="InterPro" id="IPR001123">
    <property type="entry name" value="LeuE-type"/>
</dbReference>
<feature type="transmembrane region" description="Helical" evidence="6">
    <location>
        <begin position="6"/>
        <end position="29"/>
    </location>
</feature>
<evidence type="ECO:0000256" key="2">
    <source>
        <dbReference type="ARBA" id="ARBA00022475"/>
    </source>
</evidence>
<evidence type="ECO:0000256" key="4">
    <source>
        <dbReference type="ARBA" id="ARBA00022989"/>
    </source>
</evidence>
<evidence type="ECO:0000313" key="8">
    <source>
        <dbReference type="Proteomes" id="UP000721844"/>
    </source>
</evidence>
<dbReference type="PANTHER" id="PTHR30086:SF20">
    <property type="entry name" value="ARGININE EXPORTER PROTEIN ARGO-RELATED"/>
    <property type="match status" value="1"/>
</dbReference>
<keyword evidence="5 6" id="KW-0472">Membrane</keyword>
<dbReference type="GO" id="GO:0005886">
    <property type="term" value="C:plasma membrane"/>
    <property type="evidence" value="ECO:0007669"/>
    <property type="project" value="UniProtKB-SubCell"/>
</dbReference>
<evidence type="ECO:0000256" key="1">
    <source>
        <dbReference type="ARBA" id="ARBA00004651"/>
    </source>
</evidence>
<keyword evidence="3 6" id="KW-0812">Transmembrane</keyword>
<dbReference type="GO" id="GO:0015171">
    <property type="term" value="F:amino acid transmembrane transporter activity"/>
    <property type="evidence" value="ECO:0007669"/>
    <property type="project" value="TreeGrafter"/>
</dbReference>
<organism evidence="7 8">
    <name type="scientific">Acidisoma cellulosilyticum</name>
    <dbReference type="NCBI Taxonomy" id="2802395"/>
    <lineage>
        <taxon>Bacteria</taxon>
        <taxon>Pseudomonadati</taxon>
        <taxon>Pseudomonadota</taxon>
        <taxon>Alphaproteobacteria</taxon>
        <taxon>Acetobacterales</taxon>
        <taxon>Acidocellaceae</taxon>
        <taxon>Acidisoma</taxon>
    </lineage>
</organism>
<feature type="transmembrane region" description="Helical" evidence="6">
    <location>
        <begin position="113"/>
        <end position="135"/>
    </location>
</feature>
<comment type="caution">
    <text evidence="7">The sequence shown here is derived from an EMBL/GenBank/DDBJ whole genome shotgun (WGS) entry which is preliminary data.</text>
</comment>
<dbReference type="RefSeq" id="WP_227305333.1">
    <property type="nucleotide sequence ID" value="NZ_JAESVA010000001.1"/>
</dbReference>
<feature type="transmembrane region" description="Helical" evidence="6">
    <location>
        <begin position="41"/>
        <end position="69"/>
    </location>
</feature>
<proteinExistence type="predicted"/>
<gene>
    <name evidence="7" type="ORF">ACELLULO517_01820</name>
</gene>
<dbReference type="Pfam" id="PF01810">
    <property type="entry name" value="LysE"/>
    <property type="match status" value="1"/>
</dbReference>
<reference evidence="7 8" key="1">
    <citation type="journal article" date="2021" name="Microorganisms">
        <title>Acidisoma silvae sp. nov. and Acidisomacellulosilytica sp. nov., Two Acidophilic Bacteria Isolated from Decaying Wood, Hydrolyzing Cellulose and Producing Poly-3-hydroxybutyrate.</title>
        <authorList>
            <person name="Mieszkin S."/>
            <person name="Pouder E."/>
            <person name="Uroz S."/>
            <person name="Simon-Colin C."/>
            <person name="Alain K."/>
        </authorList>
    </citation>
    <scope>NUCLEOTIDE SEQUENCE [LARGE SCALE GENOMIC DNA]</scope>
    <source>
        <strain evidence="7 8">HW T5.17</strain>
    </source>
</reference>
<dbReference type="PIRSF" id="PIRSF006324">
    <property type="entry name" value="LeuE"/>
    <property type="match status" value="1"/>
</dbReference>
<dbReference type="PANTHER" id="PTHR30086">
    <property type="entry name" value="ARGININE EXPORTER PROTEIN ARGO"/>
    <property type="match status" value="1"/>
</dbReference>